<comment type="caution">
    <text evidence="4">The sequence shown here is derived from an EMBL/GenBank/DDBJ whole genome shotgun (WGS) entry which is preliminary data.</text>
</comment>
<keyword evidence="2" id="KW-0812">Transmembrane</keyword>
<evidence type="ECO:0000313" key="4">
    <source>
        <dbReference type="EMBL" id="GHD95935.1"/>
    </source>
</evidence>
<evidence type="ECO:0000313" key="5">
    <source>
        <dbReference type="Proteomes" id="UP000608955"/>
    </source>
</evidence>
<reference evidence="4" key="2">
    <citation type="submission" date="2020-09" db="EMBL/GenBank/DDBJ databases">
        <authorList>
            <person name="Sun Q."/>
            <person name="Ohkuma M."/>
        </authorList>
    </citation>
    <scope>NUCLEOTIDE SEQUENCE</scope>
    <source>
        <strain evidence="4">JCM 4654</strain>
    </source>
</reference>
<feature type="domain" description="Histidine kinase/HSP90-like ATPase" evidence="3">
    <location>
        <begin position="31"/>
        <end position="126"/>
    </location>
</feature>
<dbReference type="AlphaFoldDB" id="A0A919CYA3"/>
<gene>
    <name evidence="4" type="ORF">GCM10010508_62680</name>
</gene>
<evidence type="ECO:0000256" key="2">
    <source>
        <dbReference type="SAM" id="Phobius"/>
    </source>
</evidence>
<dbReference type="Proteomes" id="UP000608955">
    <property type="component" value="Unassembled WGS sequence"/>
</dbReference>
<dbReference type="Pfam" id="PF13581">
    <property type="entry name" value="HATPase_c_2"/>
    <property type="match status" value="1"/>
</dbReference>
<keyword evidence="5" id="KW-1185">Reference proteome</keyword>
<dbReference type="CDD" id="cd16936">
    <property type="entry name" value="HATPase_RsbW-like"/>
    <property type="match status" value="1"/>
</dbReference>
<feature type="transmembrane region" description="Helical" evidence="2">
    <location>
        <begin position="169"/>
        <end position="189"/>
    </location>
</feature>
<protein>
    <recommendedName>
        <fullName evidence="3">Histidine kinase/HSP90-like ATPase domain-containing protein</fullName>
    </recommendedName>
</protein>
<dbReference type="PANTHER" id="PTHR35526:SF3">
    <property type="entry name" value="ANTI-SIGMA-F FACTOR RSBW"/>
    <property type="match status" value="1"/>
</dbReference>
<evidence type="ECO:0000256" key="1">
    <source>
        <dbReference type="ARBA" id="ARBA00022527"/>
    </source>
</evidence>
<dbReference type="PANTHER" id="PTHR35526">
    <property type="entry name" value="ANTI-SIGMA-F FACTOR RSBW-RELATED"/>
    <property type="match status" value="1"/>
</dbReference>
<dbReference type="EMBL" id="BMVF01000024">
    <property type="protein sequence ID" value="GHD95935.1"/>
    <property type="molecule type" value="Genomic_DNA"/>
</dbReference>
<accession>A0A919CYA3</accession>
<dbReference type="InterPro" id="IPR036890">
    <property type="entry name" value="HATPase_C_sf"/>
</dbReference>
<keyword evidence="1" id="KW-0418">Kinase</keyword>
<dbReference type="Gene3D" id="3.30.565.10">
    <property type="entry name" value="Histidine kinase-like ATPase, C-terminal domain"/>
    <property type="match status" value="1"/>
</dbReference>
<reference evidence="4" key="1">
    <citation type="journal article" date="2014" name="Int. J. Syst. Evol. Microbiol.">
        <title>Complete genome sequence of Corynebacterium casei LMG S-19264T (=DSM 44701T), isolated from a smear-ripened cheese.</title>
        <authorList>
            <consortium name="US DOE Joint Genome Institute (JGI-PGF)"/>
            <person name="Walter F."/>
            <person name="Albersmeier A."/>
            <person name="Kalinowski J."/>
            <person name="Ruckert C."/>
        </authorList>
    </citation>
    <scope>NUCLEOTIDE SEQUENCE</scope>
    <source>
        <strain evidence="4">JCM 4654</strain>
    </source>
</reference>
<keyword evidence="1" id="KW-0723">Serine/threonine-protein kinase</keyword>
<dbReference type="InterPro" id="IPR003594">
    <property type="entry name" value="HATPase_dom"/>
</dbReference>
<dbReference type="SUPFAM" id="SSF55874">
    <property type="entry name" value="ATPase domain of HSP90 chaperone/DNA topoisomerase II/histidine kinase"/>
    <property type="match status" value="1"/>
</dbReference>
<keyword evidence="2" id="KW-0472">Membrane</keyword>
<dbReference type="InterPro" id="IPR050267">
    <property type="entry name" value="Anti-sigma-factor_SerPK"/>
</dbReference>
<dbReference type="GO" id="GO:0004674">
    <property type="term" value="F:protein serine/threonine kinase activity"/>
    <property type="evidence" value="ECO:0007669"/>
    <property type="project" value="UniProtKB-KW"/>
</dbReference>
<proteinExistence type="predicted"/>
<keyword evidence="1" id="KW-0808">Transferase</keyword>
<name>A0A919CYA3_9ACTN</name>
<sequence>MGDVMLRSSPPSGGIRLEAEDGSPVVTTVLPREPESVSVARRLVRHTLADWRLPHLIDAAELVVSELSANAVEHARHGSFRVTLRRESGDRVRVAVTDKSTAEPVLWPMNAEAEGGRGLALVAALACQWGTEPLGWGKRVWADLEPDQHEETHLVHSVPMYASRRAQQVYVLIVLTLGVVLTLAVVRGAP</sequence>
<organism evidence="4 5">
    <name type="scientific">Streptomyces naganishii JCM 4654</name>
    <dbReference type="NCBI Taxonomy" id="1306179"/>
    <lineage>
        <taxon>Bacteria</taxon>
        <taxon>Bacillati</taxon>
        <taxon>Actinomycetota</taxon>
        <taxon>Actinomycetes</taxon>
        <taxon>Kitasatosporales</taxon>
        <taxon>Streptomycetaceae</taxon>
        <taxon>Streptomyces</taxon>
    </lineage>
</organism>
<keyword evidence="2" id="KW-1133">Transmembrane helix</keyword>
<evidence type="ECO:0000259" key="3">
    <source>
        <dbReference type="Pfam" id="PF13581"/>
    </source>
</evidence>